<sequence length="260" mass="29061">MSQRVLNSPPIFIGCAGWSLGRDFVSRFSVEGTHLQRYASQLNGVEINSSFYRPHRRQTYARWADSVPDGFRFCVKVPKHITHERRLGDCGPALDEFVGQCSGLRDRLGCLLVQLPPSLAFDYSVAEAFFFALRFHYDGPVVLEPRHNSWLAAEPLLMQHRIARAAVDPSRISHDNLPGGWPGLRYWRLHGSPRIYFSDYEGPALQALAIQLQTANAAGESTWCMFDNTASGAALGNALTLAKWLDERGDPAGMTVCRPR</sequence>
<dbReference type="OrthoDB" id="9780310at2"/>
<evidence type="ECO:0000313" key="2">
    <source>
        <dbReference type="Proteomes" id="UP000375525"/>
    </source>
</evidence>
<dbReference type="PROSITE" id="PS51257">
    <property type="entry name" value="PROKAR_LIPOPROTEIN"/>
    <property type="match status" value="1"/>
</dbReference>
<dbReference type="Proteomes" id="UP000375525">
    <property type="component" value="Unassembled WGS sequence"/>
</dbReference>
<dbReference type="SUPFAM" id="SSF117396">
    <property type="entry name" value="TM1631-like"/>
    <property type="match status" value="1"/>
</dbReference>
<dbReference type="PANTHER" id="PTHR30348:SF14">
    <property type="entry name" value="BLR8050 PROTEIN"/>
    <property type="match status" value="1"/>
</dbReference>
<accession>A0A5E7GMJ7</accession>
<dbReference type="PANTHER" id="PTHR30348">
    <property type="entry name" value="UNCHARACTERIZED PROTEIN YECE"/>
    <property type="match status" value="1"/>
</dbReference>
<gene>
    <name evidence="1" type="ORF">PS880_00394</name>
</gene>
<evidence type="ECO:0000313" key="1">
    <source>
        <dbReference type="EMBL" id="VVO52961.1"/>
    </source>
</evidence>
<protein>
    <recommendedName>
        <fullName evidence="3">DUF72 domain-containing protein</fullName>
    </recommendedName>
</protein>
<dbReference type="InterPro" id="IPR002763">
    <property type="entry name" value="DUF72"/>
</dbReference>
<dbReference type="Pfam" id="PF01904">
    <property type="entry name" value="DUF72"/>
    <property type="match status" value="1"/>
</dbReference>
<dbReference type="RefSeq" id="WP_150778394.1">
    <property type="nucleotide sequence ID" value="NZ_CABVIH010000002.1"/>
</dbReference>
<proteinExistence type="predicted"/>
<dbReference type="Gene3D" id="3.20.20.410">
    <property type="entry name" value="Protein of unknown function UPF0759"/>
    <property type="match status" value="1"/>
</dbReference>
<name>A0A5E7GMJ7_PSEFL</name>
<reference evidence="1 2" key="1">
    <citation type="submission" date="2019-09" db="EMBL/GenBank/DDBJ databases">
        <authorList>
            <person name="Chandra G."/>
            <person name="Truman W A."/>
        </authorList>
    </citation>
    <scope>NUCLEOTIDE SEQUENCE [LARGE SCALE GENOMIC DNA]</scope>
    <source>
        <strain evidence="1">PS880</strain>
    </source>
</reference>
<organism evidence="1 2">
    <name type="scientific">Pseudomonas fluorescens</name>
    <dbReference type="NCBI Taxonomy" id="294"/>
    <lineage>
        <taxon>Bacteria</taxon>
        <taxon>Pseudomonadati</taxon>
        <taxon>Pseudomonadota</taxon>
        <taxon>Gammaproteobacteria</taxon>
        <taxon>Pseudomonadales</taxon>
        <taxon>Pseudomonadaceae</taxon>
        <taxon>Pseudomonas</taxon>
    </lineage>
</organism>
<dbReference type="EMBL" id="CABVIH010000002">
    <property type="protein sequence ID" value="VVO52961.1"/>
    <property type="molecule type" value="Genomic_DNA"/>
</dbReference>
<dbReference type="AlphaFoldDB" id="A0A5E7GMJ7"/>
<dbReference type="InterPro" id="IPR036520">
    <property type="entry name" value="UPF0759_sf"/>
</dbReference>
<evidence type="ECO:0008006" key="3">
    <source>
        <dbReference type="Google" id="ProtNLM"/>
    </source>
</evidence>